<keyword evidence="2" id="KW-1003">Cell membrane</keyword>
<keyword evidence="11" id="KW-1185">Reference proteome</keyword>
<dbReference type="InterPro" id="IPR050250">
    <property type="entry name" value="Macrolide_Exporter_MacB"/>
</dbReference>
<evidence type="ECO:0000256" key="6">
    <source>
        <dbReference type="ARBA" id="ARBA00038076"/>
    </source>
</evidence>
<keyword evidence="3 7" id="KW-0812">Transmembrane</keyword>
<feature type="transmembrane region" description="Helical" evidence="7">
    <location>
        <begin position="33"/>
        <end position="53"/>
    </location>
</feature>
<evidence type="ECO:0000256" key="1">
    <source>
        <dbReference type="ARBA" id="ARBA00004651"/>
    </source>
</evidence>
<evidence type="ECO:0000256" key="3">
    <source>
        <dbReference type="ARBA" id="ARBA00022692"/>
    </source>
</evidence>
<evidence type="ECO:0000313" key="11">
    <source>
        <dbReference type="Proteomes" id="UP000238218"/>
    </source>
</evidence>
<organism evidence="10 11">
    <name type="scientific">Aphanothece cf. minutissima CCALA 015</name>
    <dbReference type="NCBI Taxonomy" id="2107695"/>
    <lineage>
        <taxon>Bacteria</taxon>
        <taxon>Bacillati</taxon>
        <taxon>Cyanobacteriota</taxon>
        <taxon>Cyanophyceae</taxon>
        <taxon>Oscillatoriophycideae</taxon>
        <taxon>Chroococcales</taxon>
        <taxon>Aphanothecaceae</taxon>
        <taxon>Aphanothece</taxon>
    </lineage>
</organism>
<dbReference type="Pfam" id="PF12704">
    <property type="entry name" value="MacB_PCD"/>
    <property type="match status" value="1"/>
</dbReference>
<proteinExistence type="inferred from homology"/>
<protein>
    <submittedName>
        <fullName evidence="10">Peptide ABC transporter permease</fullName>
    </submittedName>
</protein>
<keyword evidence="5 7" id="KW-0472">Membrane</keyword>
<reference evidence="10 11" key="1">
    <citation type="submission" date="2018-03" db="EMBL/GenBank/DDBJ databases">
        <title>The ancient ancestry and fast evolution of plastids.</title>
        <authorList>
            <person name="Moore K.R."/>
            <person name="Magnabosco C."/>
            <person name="Momper L."/>
            <person name="Gold D.A."/>
            <person name="Bosak T."/>
            <person name="Fournier G.P."/>
        </authorList>
    </citation>
    <scope>NUCLEOTIDE SEQUENCE [LARGE SCALE GENOMIC DNA]</scope>
    <source>
        <strain evidence="10 11">CCALA 015</strain>
    </source>
</reference>
<feature type="transmembrane region" description="Helical" evidence="7">
    <location>
        <begin position="379"/>
        <end position="405"/>
    </location>
</feature>
<accession>A0ABX5F7J1</accession>
<feature type="transmembrane region" description="Helical" evidence="7">
    <location>
        <begin position="353"/>
        <end position="373"/>
    </location>
</feature>
<gene>
    <name evidence="10" type="ORF">C7B81_08715</name>
</gene>
<evidence type="ECO:0000259" key="9">
    <source>
        <dbReference type="Pfam" id="PF12704"/>
    </source>
</evidence>
<dbReference type="Pfam" id="PF02687">
    <property type="entry name" value="FtsX"/>
    <property type="match status" value="1"/>
</dbReference>
<evidence type="ECO:0000256" key="7">
    <source>
        <dbReference type="SAM" id="Phobius"/>
    </source>
</evidence>
<dbReference type="RefSeq" id="WP_106220877.1">
    <property type="nucleotide sequence ID" value="NZ_PVWP01000005.1"/>
</dbReference>
<feature type="transmembrane region" description="Helical" evidence="7">
    <location>
        <begin position="295"/>
        <end position="323"/>
    </location>
</feature>
<evidence type="ECO:0000256" key="4">
    <source>
        <dbReference type="ARBA" id="ARBA00022989"/>
    </source>
</evidence>
<comment type="subcellular location">
    <subcellularLocation>
        <location evidence="1">Cell membrane</location>
        <topology evidence="1">Multi-pass membrane protein</topology>
    </subcellularLocation>
</comment>
<evidence type="ECO:0000256" key="5">
    <source>
        <dbReference type="ARBA" id="ARBA00023136"/>
    </source>
</evidence>
<dbReference type="PANTHER" id="PTHR30572">
    <property type="entry name" value="MEMBRANE COMPONENT OF TRANSPORTER-RELATED"/>
    <property type="match status" value="1"/>
</dbReference>
<feature type="domain" description="ABC3 transporter permease C-terminal" evidence="8">
    <location>
        <begin position="304"/>
        <end position="415"/>
    </location>
</feature>
<dbReference type="InterPro" id="IPR025857">
    <property type="entry name" value="MacB_PCD"/>
</dbReference>
<comment type="caution">
    <text evidence="10">The sequence shown here is derived from an EMBL/GenBank/DDBJ whole genome shotgun (WGS) entry which is preliminary data.</text>
</comment>
<evidence type="ECO:0000259" key="8">
    <source>
        <dbReference type="Pfam" id="PF02687"/>
    </source>
</evidence>
<keyword evidence="4 7" id="KW-1133">Transmembrane helix</keyword>
<sequence length="422" mass="44100">MTGRRRGERGGGELVETIALAWSSLLANRMRSALTMLGVIIGIGAVISMVTIGRGAQLQTESQLKSLGSNLLFVQSGVAPGGGPASRGAGSATTLTWEDAQAIAASIPAVADVAPNLSQRTQVVLADRNTNTTVVGSTPAFVAVRDFLPLSGRFFNQAELNQAARVAVLGQTVVDSLGLTDRSALDRTIRIRGETFTVIGTLEFKGSTGFRDQDDQVLIPLTTMAARIVGMNTTAGVSVESIAVSARSAEAMEAGEYQITNLLRLRHRIVPPREDDFLIRNQADLVNASNAVANVFTALLGGSAAISLLVGGIGIMNIMLVSVTERTREIGIRRAIGARCSDILRQFLIESTVLSLAGGILGVLLGVLASMAINSVFGWSAGIALDAVGCSLIFCLVIGVFFGAYPASKAAQLDPMTALRSD</sequence>
<dbReference type="Proteomes" id="UP000238218">
    <property type="component" value="Unassembled WGS sequence"/>
</dbReference>
<evidence type="ECO:0000256" key="2">
    <source>
        <dbReference type="ARBA" id="ARBA00022475"/>
    </source>
</evidence>
<dbReference type="InterPro" id="IPR003838">
    <property type="entry name" value="ABC3_permease_C"/>
</dbReference>
<feature type="domain" description="MacB-like periplasmic core" evidence="9">
    <location>
        <begin position="32"/>
        <end position="261"/>
    </location>
</feature>
<dbReference type="PANTHER" id="PTHR30572:SF4">
    <property type="entry name" value="ABC TRANSPORTER PERMEASE YTRF"/>
    <property type="match status" value="1"/>
</dbReference>
<dbReference type="EMBL" id="PVWP01000005">
    <property type="protein sequence ID" value="PSB37583.1"/>
    <property type="molecule type" value="Genomic_DNA"/>
</dbReference>
<evidence type="ECO:0000313" key="10">
    <source>
        <dbReference type="EMBL" id="PSB37583.1"/>
    </source>
</evidence>
<comment type="similarity">
    <text evidence="6">Belongs to the ABC-4 integral membrane protein family.</text>
</comment>
<name>A0ABX5F7J1_9CHRO</name>